<evidence type="ECO:0000313" key="1">
    <source>
        <dbReference type="EnsemblPlants" id="OPUNC11G06850.1"/>
    </source>
</evidence>
<evidence type="ECO:0000313" key="2">
    <source>
        <dbReference type="Proteomes" id="UP000026962"/>
    </source>
</evidence>
<dbReference type="PANTHER" id="PTHR15327">
    <property type="entry name" value="MICROFIBRIL-ASSOCIATED PROTEIN"/>
    <property type="match status" value="1"/>
</dbReference>
<accession>A0A0E0MDW9</accession>
<sequence>MRQILLQEIINEELLAGNTVSDEETINDVVDTDDEANQAEEHESWQHWEMAMIKRRREQSSIDDKLMEDKNLTADCRKKWMRFMQRYYDKGCFFQQDADDMHRAEG</sequence>
<dbReference type="InterPro" id="IPR033194">
    <property type="entry name" value="MFAP1"/>
</dbReference>
<dbReference type="HOGENOM" id="CLU_2227530_0_0_1"/>
<dbReference type="OMA" id="WEMAMIK"/>
<reference evidence="1" key="1">
    <citation type="submission" date="2015-04" db="UniProtKB">
        <authorList>
            <consortium name="EnsemblPlants"/>
        </authorList>
    </citation>
    <scope>IDENTIFICATION</scope>
</reference>
<protein>
    <submittedName>
        <fullName evidence="1">Uncharacterized protein</fullName>
    </submittedName>
</protein>
<name>A0A0E0MDW9_ORYPU</name>
<dbReference type="Proteomes" id="UP000026962">
    <property type="component" value="Chromosome 11"/>
</dbReference>
<dbReference type="STRING" id="4537.A0A0E0MDW9"/>
<organism evidence="1">
    <name type="scientific">Oryza punctata</name>
    <name type="common">Red rice</name>
    <dbReference type="NCBI Taxonomy" id="4537"/>
    <lineage>
        <taxon>Eukaryota</taxon>
        <taxon>Viridiplantae</taxon>
        <taxon>Streptophyta</taxon>
        <taxon>Embryophyta</taxon>
        <taxon>Tracheophyta</taxon>
        <taxon>Spermatophyta</taxon>
        <taxon>Magnoliopsida</taxon>
        <taxon>Liliopsida</taxon>
        <taxon>Poales</taxon>
        <taxon>Poaceae</taxon>
        <taxon>BOP clade</taxon>
        <taxon>Oryzoideae</taxon>
        <taxon>Oryzeae</taxon>
        <taxon>Oryzinae</taxon>
        <taxon>Oryza</taxon>
    </lineage>
</organism>
<dbReference type="Gramene" id="OPUNC11G06850.1">
    <property type="protein sequence ID" value="OPUNC11G06850.1"/>
    <property type="gene ID" value="OPUNC11G06850"/>
</dbReference>
<dbReference type="EnsemblPlants" id="OPUNC11G06850.1">
    <property type="protein sequence ID" value="OPUNC11G06850.1"/>
    <property type="gene ID" value="OPUNC11G06850"/>
</dbReference>
<dbReference type="eggNOG" id="KOG1425">
    <property type="taxonomic scope" value="Eukaryota"/>
</dbReference>
<dbReference type="AlphaFoldDB" id="A0A0E0MDW9"/>
<reference evidence="1" key="2">
    <citation type="submission" date="2018-05" db="EMBL/GenBank/DDBJ databases">
        <title>OpunRS2 (Oryza punctata Reference Sequence Version 2).</title>
        <authorList>
            <person name="Zhang J."/>
            <person name="Kudrna D."/>
            <person name="Lee S."/>
            <person name="Talag J."/>
            <person name="Welchert J."/>
            <person name="Wing R.A."/>
        </authorList>
    </citation>
    <scope>NUCLEOTIDE SEQUENCE [LARGE SCALE GENOMIC DNA]</scope>
</reference>
<keyword evidence="2" id="KW-1185">Reference proteome</keyword>
<proteinExistence type="predicted"/>